<evidence type="ECO:0000313" key="3">
    <source>
        <dbReference type="Proteomes" id="UP000636709"/>
    </source>
</evidence>
<feature type="region of interest" description="Disordered" evidence="1">
    <location>
        <begin position="103"/>
        <end position="194"/>
    </location>
</feature>
<gene>
    <name evidence="2" type="ORF">HU200_030914</name>
</gene>
<name>A0A835BZG7_9POAL</name>
<evidence type="ECO:0000256" key="1">
    <source>
        <dbReference type="SAM" id="MobiDB-lite"/>
    </source>
</evidence>
<dbReference type="Proteomes" id="UP000636709">
    <property type="component" value="Unassembled WGS sequence"/>
</dbReference>
<feature type="compositionally biased region" description="Low complexity" evidence="1">
    <location>
        <begin position="105"/>
        <end position="124"/>
    </location>
</feature>
<sequence>MTTRAGGNLKLSWEFRIQIFAFSVRYSKTGAGVRGQDAESTKGVCLPLMRMLGPMQLTLRATMMFRVEAQPRPTNAYKKERSKPPPRARATTPLLLSFLVSVKNSKPSSPSSSSGGGSSQQRPQGGMGGEKRKARDRQRRSRTSSEPSITDPQLEVPDQMGNPEIVGGGDSDRADGDPPMQDVNPTGNVGDDLDEGIQGRSAYLVACHFDWASNPNPYAVYKVSVATASPSRMKRRRKRLHRITRLATVAGGKTFTSVRSVQRSWIIGVGGDAGDAVIFDTKTEEVIHGPSLNSAKWCPAMTAVGDKVYALSKTPSWVADPDFPPWFEVLDLSNAKVVTVADRSHLEGCSWSQLPHPPCFPWKIRPIGYTVPLIVILRSYVVIDRYILVSFNHPWGTYAFDTSSVDPYEWHKVGDERLPFIGNATPHGSLFLGLSKDDGPINAYRINVTASVKDQAPNLSITVLPVKYMGHELVAGPCFFSLEDGCFCSFSFSLDSRSITLDPNDLKLFPKVAHITITTYQTENPSSLGVSEETLLPLKPEVLVCSQWEQAFKISCSSHGFSPSAYTLLSI</sequence>
<feature type="region of interest" description="Disordered" evidence="1">
    <location>
        <begin position="70"/>
        <end position="90"/>
    </location>
</feature>
<accession>A0A835BZG7</accession>
<dbReference type="Pfam" id="PF07893">
    <property type="entry name" value="DUF1668"/>
    <property type="match status" value="1"/>
</dbReference>
<proteinExistence type="predicted"/>
<reference evidence="2" key="1">
    <citation type="submission" date="2020-07" db="EMBL/GenBank/DDBJ databases">
        <title>Genome sequence and genetic diversity analysis of an under-domesticated orphan crop, white fonio (Digitaria exilis).</title>
        <authorList>
            <person name="Bennetzen J.L."/>
            <person name="Chen S."/>
            <person name="Ma X."/>
            <person name="Wang X."/>
            <person name="Yssel A.E.J."/>
            <person name="Chaluvadi S.R."/>
            <person name="Johnson M."/>
            <person name="Gangashetty P."/>
            <person name="Hamidou F."/>
            <person name="Sanogo M.D."/>
            <person name="Zwaenepoel A."/>
            <person name="Wallace J."/>
            <person name="Van De Peer Y."/>
            <person name="Van Deynze A."/>
        </authorList>
    </citation>
    <scope>NUCLEOTIDE SEQUENCE</scope>
    <source>
        <tissue evidence="2">Leaves</tissue>
    </source>
</reference>
<comment type="caution">
    <text evidence="2">The sequence shown here is derived from an EMBL/GenBank/DDBJ whole genome shotgun (WGS) entry which is preliminary data.</text>
</comment>
<feature type="compositionally biased region" description="Basic residues" evidence="1">
    <location>
        <begin position="132"/>
        <end position="142"/>
    </location>
</feature>
<protein>
    <submittedName>
        <fullName evidence="2">Uncharacterized protein</fullName>
    </submittedName>
</protein>
<dbReference type="SUPFAM" id="SSF117281">
    <property type="entry name" value="Kelch motif"/>
    <property type="match status" value="1"/>
</dbReference>
<dbReference type="InterPro" id="IPR012871">
    <property type="entry name" value="DUF1668_ORYSA"/>
</dbReference>
<dbReference type="PANTHER" id="PTHR33085:SF37">
    <property type="entry name" value="OS12G0139800 PROTEIN"/>
    <property type="match status" value="1"/>
</dbReference>
<organism evidence="2 3">
    <name type="scientific">Digitaria exilis</name>
    <dbReference type="NCBI Taxonomy" id="1010633"/>
    <lineage>
        <taxon>Eukaryota</taxon>
        <taxon>Viridiplantae</taxon>
        <taxon>Streptophyta</taxon>
        <taxon>Embryophyta</taxon>
        <taxon>Tracheophyta</taxon>
        <taxon>Spermatophyta</taxon>
        <taxon>Magnoliopsida</taxon>
        <taxon>Liliopsida</taxon>
        <taxon>Poales</taxon>
        <taxon>Poaceae</taxon>
        <taxon>PACMAD clade</taxon>
        <taxon>Panicoideae</taxon>
        <taxon>Panicodae</taxon>
        <taxon>Paniceae</taxon>
        <taxon>Anthephorinae</taxon>
        <taxon>Digitaria</taxon>
    </lineage>
</organism>
<dbReference type="InterPro" id="IPR015915">
    <property type="entry name" value="Kelch-typ_b-propeller"/>
</dbReference>
<evidence type="ECO:0000313" key="2">
    <source>
        <dbReference type="EMBL" id="KAF8705718.1"/>
    </source>
</evidence>
<keyword evidence="3" id="KW-1185">Reference proteome</keyword>
<dbReference type="EMBL" id="JACEFO010001768">
    <property type="protein sequence ID" value="KAF8705718.1"/>
    <property type="molecule type" value="Genomic_DNA"/>
</dbReference>
<dbReference type="AlphaFoldDB" id="A0A835BZG7"/>
<dbReference type="OrthoDB" id="600935at2759"/>
<dbReference type="PANTHER" id="PTHR33085">
    <property type="entry name" value="OS12G0113100 PROTEIN-RELATED"/>
    <property type="match status" value="1"/>
</dbReference>